<dbReference type="SUPFAM" id="SSF161098">
    <property type="entry name" value="MetI-like"/>
    <property type="match status" value="2"/>
</dbReference>
<feature type="transmembrane region" description="Helical" evidence="8">
    <location>
        <begin position="230"/>
        <end position="250"/>
    </location>
</feature>
<protein>
    <submittedName>
        <fullName evidence="10">ABC transporter permease</fullName>
    </submittedName>
</protein>
<evidence type="ECO:0000313" key="10">
    <source>
        <dbReference type="EMBL" id="MFC4242705.1"/>
    </source>
</evidence>
<evidence type="ECO:0000256" key="3">
    <source>
        <dbReference type="ARBA" id="ARBA00022475"/>
    </source>
</evidence>
<organism evidence="10 11">
    <name type="scientific">Gryllotalpicola reticulitermitis</name>
    <dbReference type="NCBI Taxonomy" id="1184153"/>
    <lineage>
        <taxon>Bacteria</taxon>
        <taxon>Bacillati</taxon>
        <taxon>Actinomycetota</taxon>
        <taxon>Actinomycetes</taxon>
        <taxon>Micrococcales</taxon>
        <taxon>Microbacteriaceae</taxon>
        <taxon>Gryllotalpicola</taxon>
    </lineage>
</organism>
<reference evidence="11" key="1">
    <citation type="journal article" date="2019" name="Int. J. Syst. Evol. Microbiol.">
        <title>The Global Catalogue of Microorganisms (GCM) 10K type strain sequencing project: providing services to taxonomists for standard genome sequencing and annotation.</title>
        <authorList>
            <consortium name="The Broad Institute Genomics Platform"/>
            <consortium name="The Broad Institute Genome Sequencing Center for Infectious Disease"/>
            <person name="Wu L."/>
            <person name="Ma J."/>
        </authorList>
    </citation>
    <scope>NUCLEOTIDE SEQUENCE [LARGE SCALE GENOMIC DNA]</scope>
    <source>
        <strain evidence="11">CGMCC 1.10363</strain>
    </source>
</reference>
<feature type="domain" description="ABC transmembrane type-1" evidence="9">
    <location>
        <begin position="394"/>
        <end position="590"/>
    </location>
</feature>
<feature type="domain" description="ABC transmembrane type-1" evidence="9">
    <location>
        <begin position="103"/>
        <end position="307"/>
    </location>
</feature>
<keyword evidence="5 8" id="KW-0812">Transmembrane</keyword>
<dbReference type="PROSITE" id="PS50928">
    <property type="entry name" value="ABC_TM1"/>
    <property type="match status" value="2"/>
</dbReference>
<feature type="transmembrane region" description="Helical" evidence="8">
    <location>
        <begin position="514"/>
        <end position="537"/>
    </location>
</feature>
<feature type="transmembrane region" description="Helical" evidence="8">
    <location>
        <begin position="284"/>
        <end position="306"/>
    </location>
</feature>
<dbReference type="Pfam" id="PF00528">
    <property type="entry name" value="BPD_transp_1"/>
    <property type="match status" value="1"/>
</dbReference>
<feature type="transmembrane region" description="Helical" evidence="8">
    <location>
        <begin position="396"/>
        <end position="419"/>
    </location>
</feature>
<feature type="transmembrane region" description="Helical" evidence="8">
    <location>
        <begin position="337"/>
        <end position="364"/>
    </location>
</feature>
<feature type="transmembrane region" description="Helical" evidence="8">
    <location>
        <begin position="138"/>
        <end position="161"/>
    </location>
</feature>
<comment type="similarity">
    <text evidence="8">Belongs to the binding-protein-dependent transport system permease family.</text>
</comment>
<gene>
    <name evidence="10" type="ORF">ACFOYW_04905</name>
</gene>
<evidence type="ECO:0000256" key="7">
    <source>
        <dbReference type="ARBA" id="ARBA00023136"/>
    </source>
</evidence>
<accession>A0ABV8Q5P6</accession>
<evidence type="ECO:0000256" key="6">
    <source>
        <dbReference type="ARBA" id="ARBA00022989"/>
    </source>
</evidence>
<feature type="transmembrane region" description="Helical" evidence="8">
    <location>
        <begin position="53"/>
        <end position="79"/>
    </location>
</feature>
<keyword evidence="4" id="KW-0997">Cell inner membrane</keyword>
<feature type="transmembrane region" description="Helical" evidence="8">
    <location>
        <begin position="574"/>
        <end position="597"/>
    </location>
</feature>
<evidence type="ECO:0000256" key="1">
    <source>
        <dbReference type="ARBA" id="ARBA00004429"/>
    </source>
</evidence>
<dbReference type="InterPro" id="IPR035906">
    <property type="entry name" value="MetI-like_sf"/>
</dbReference>
<proteinExistence type="inferred from homology"/>
<sequence length="610" mass="64557">MTIVTDAARQPSPAEQGARALVPAEPAARGIRHSILAVAAGALRPGRGLAFSAFWLLIIAILVVPILLFLAVAFSPALLDQGPQWFTLSAFQQALNGQLLTAFINSTVIGVVTAVVGTAVAFWLAWVVQRTDLPGRRLWTGVVFALLLTPSYLIALGWMRLLEPNGVLQLLGVTATWPRDVMYGPVGIVVVLTVKGIPFAYLAISNALRGLGHEFEDAVRVHGGGPVARIRVVVALLSPGVWAALAIVFAESISDFGVASTLANDSHFLVATYSLYMAVDSFPVQFPVASAISWVLLVLIVLALIAQSRALRGRSFRVLSGRSRPARLEHVGPLRGAGLLLALVVFLAIALGVPAFGAVSASLIDGLGSLAGSHHWDFSNYRRVLTSPSLGHPLMYSAWLAAVTATVAIVLAVVCARMLATSGAKLSGRLLDFVLLAAVALPGIVFAAGYIFAYNLPFWGTLHVQLYGTTTLLAIAYLATALPSTTRVLMGTMSQVQESMIEASRVHGRTSGRAWLSIVIPLIARPLLSAWLLTYAATLLELPVSQLLSPAGKEPISVGIETALSKYDYGGGTAMQVLAIAFALIVVCVGFGAFRLFAPAGWRRIGRASR</sequence>
<feature type="transmembrane region" description="Helical" evidence="8">
    <location>
        <begin position="431"/>
        <end position="452"/>
    </location>
</feature>
<evidence type="ECO:0000259" key="9">
    <source>
        <dbReference type="PROSITE" id="PS50928"/>
    </source>
</evidence>
<dbReference type="EMBL" id="JBHSCN010000003">
    <property type="protein sequence ID" value="MFC4242705.1"/>
    <property type="molecule type" value="Genomic_DNA"/>
</dbReference>
<dbReference type="CDD" id="cd06261">
    <property type="entry name" value="TM_PBP2"/>
    <property type="match status" value="2"/>
</dbReference>
<keyword evidence="7 8" id="KW-0472">Membrane</keyword>
<feature type="transmembrane region" description="Helical" evidence="8">
    <location>
        <begin position="464"/>
        <end position="483"/>
    </location>
</feature>
<evidence type="ECO:0000256" key="5">
    <source>
        <dbReference type="ARBA" id="ARBA00022692"/>
    </source>
</evidence>
<feature type="transmembrane region" description="Helical" evidence="8">
    <location>
        <begin position="99"/>
        <end position="126"/>
    </location>
</feature>
<keyword evidence="2 8" id="KW-0813">Transport</keyword>
<evidence type="ECO:0000256" key="4">
    <source>
        <dbReference type="ARBA" id="ARBA00022519"/>
    </source>
</evidence>
<feature type="transmembrane region" description="Helical" evidence="8">
    <location>
        <begin position="181"/>
        <end position="204"/>
    </location>
</feature>
<dbReference type="InterPro" id="IPR000515">
    <property type="entry name" value="MetI-like"/>
</dbReference>
<keyword evidence="11" id="KW-1185">Reference proteome</keyword>
<keyword evidence="3" id="KW-1003">Cell membrane</keyword>
<dbReference type="PANTHER" id="PTHR43357:SF4">
    <property type="entry name" value="INNER MEMBRANE ABC TRANSPORTER PERMEASE PROTEIN YDCV"/>
    <property type="match status" value="1"/>
</dbReference>
<evidence type="ECO:0000313" key="11">
    <source>
        <dbReference type="Proteomes" id="UP001595900"/>
    </source>
</evidence>
<evidence type="ECO:0000256" key="8">
    <source>
        <dbReference type="RuleBase" id="RU363032"/>
    </source>
</evidence>
<dbReference type="Proteomes" id="UP001595900">
    <property type="component" value="Unassembled WGS sequence"/>
</dbReference>
<keyword evidence="6 8" id="KW-1133">Transmembrane helix</keyword>
<comment type="caution">
    <text evidence="10">The sequence shown here is derived from an EMBL/GenBank/DDBJ whole genome shotgun (WGS) entry which is preliminary data.</text>
</comment>
<dbReference type="PANTHER" id="PTHR43357">
    <property type="entry name" value="INNER MEMBRANE ABC TRANSPORTER PERMEASE PROTEIN YDCV"/>
    <property type="match status" value="1"/>
</dbReference>
<dbReference type="Gene3D" id="1.10.3720.10">
    <property type="entry name" value="MetI-like"/>
    <property type="match status" value="2"/>
</dbReference>
<name>A0ABV8Q5P6_9MICO</name>
<evidence type="ECO:0000256" key="2">
    <source>
        <dbReference type="ARBA" id="ARBA00022448"/>
    </source>
</evidence>
<comment type="subcellular location">
    <subcellularLocation>
        <location evidence="1">Cell inner membrane</location>
        <topology evidence="1">Multi-pass membrane protein</topology>
    </subcellularLocation>
    <subcellularLocation>
        <location evidence="8">Cell membrane</location>
        <topology evidence="8">Multi-pass membrane protein</topology>
    </subcellularLocation>
</comment>